<keyword evidence="4" id="KW-1185">Reference proteome</keyword>
<dbReference type="CDD" id="cd03789">
    <property type="entry name" value="GT9_LPS_heptosyltransferase"/>
    <property type="match status" value="1"/>
</dbReference>
<dbReference type="GO" id="GO:0005829">
    <property type="term" value="C:cytosol"/>
    <property type="evidence" value="ECO:0007669"/>
    <property type="project" value="TreeGrafter"/>
</dbReference>
<keyword evidence="1" id="KW-0328">Glycosyltransferase</keyword>
<evidence type="ECO:0000313" key="4">
    <source>
        <dbReference type="Proteomes" id="UP000248544"/>
    </source>
</evidence>
<accession>A0A2W2HPM7</accession>
<dbReference type="AlphaFoldDB" id="A0A2W2HPM7"/>
<dbReference type="GO" id="GO:0008713">
    <property type="term" value="F:ADP-heptose-lipopolysaccharide heptosyltransferase activity"/>
    <property type="evidence" value="ECO:0007669"/>
    <property type="project" value="TreeGrafter"/>
</dbReference>
<reference evidence="3 4" key="1">
    <citation type="submission" date="2018-01" db="EMBL/GenBank/DDBJ databases">
        <title>Draft genome sequence of Sphaerisporangium sp. 7K107.</title>
        <authorList>
            <person name="Sahin N."/>
            <person name="Saygin H."/>
            <person name="Ay H."/>
        </authorList>
    </citation>
    <scope>NUCLEOTIDE SEQUENCE [LARGE SCALE GENOMIC DNA]</scope>
    <source>
        <strain evidence="3 4">7K107</strain>
    </source>
</reference>
<name>A0A2W2HPM7_9ACTN</name>
<dbReference type="SUPFAM" id="SSF53756">
    <property type="entry name" value="UDP-Glycosyltransferase/glycogen phosphorylase"/>
    <property type="match status" value="1"/>
</dbReference>
<evidence type="ECO:0000256" key="1">
    <source>
        <dbReference type="ARBA" id="ARBA00022676"/>
    </source>
</evidence>
<dbReference type="Pfam" id="PF01075">
    <property type="entry name" value="Glyco_transf_9"/>
    <property type="match status" value="1"/>
</dbReference>
<dbReference type="InterPro" id="IPR002201">
    <property type="entry name" value="Glyco_trans_9"/>
</dbReference>
<keyword evidence="2 3" id="KW-0808">Transferase</keyword>
<dbReference type="GO" id="GO:0009244">
    <property type="term" value="P:lipopolysaccharide core region biosynthetic process"/>
    <property type="evidence" value="ECO:0007669"/>
    <property type="project" value="TreeGrafter"/>
</dbReference>
<dbReference type="InterPro" id="IPR051199">
    <property type="entry name" value="LPS_LOS_Heptosyltrfase"/>
</dbReference>
<sequence>MTALREEVRREKVLVARTDNAGDVLLAGPAIRAVAARAEVVLLAGPYGSAAARLLPGVSEIITWRVPWIDPEPPPVTHDHVDELLTAVRRAAPTAAVILTSFHQSALPLALLLRLAGVPRIAAISNDYPGSLLDHRHAVDEDADVPEPVRMLTLVRAAGFPLPPGDDGRLAVRRPLPAVGRLTGPPGYVVVHPGVTAPARGWPPDLCARAVTALTRAGHRVVVTGTPAERALTAHVAGTHARDLGGATTLAELAAVLAGAAVLVAPNTGPAHLAAAVGTPVVSLFAPVVPAARWAPYGVPVELLGDQRAPCRASRARVCPIPGHPCLSSVTADDVVTAVHRLTAHRPAALEEAIL</sequence>
<protein>
    <submittedName>
        <fullName evidence="3">Glycosyltransferase family 9 protein</fullName>
    </submittedName>
</protein>
<organism evidence="3 4">
    <name type="scientific">Spongiactinospora gelatinilytica</name>
    <dbReference type="NCBI Taxonomy" id="2666298"/>
    <lineage>
        <taxon>Bacteria</taxon>
        <taxon>Bacillati</taxon>
        <taxon>Actinomycetota</taxon>
        <taxon>Actinomycetes</taxon>
        <taxon>Streptosporangiales</taxon>
        <taxon>Streptosporangiaceae</taxon>
        <taxon>Spongiactinospora</taxon>
    </lineage>
</organism>
<comment type="caution">
    <text evidence="3">The sequence shown here is derived from an EMBL/GenBank/DDBJ whole genome shotgun (WGS) entry which is preliminary data.</text>
</comment>
<evidence type="ECO:0000256" key="2">
    <source>
        <dbReference type="ARBA" id="ARBA00022679"/>
    </source>
</evidence>
<evidence type="ECO:0000313" key="3">
    <source>
        <dbReference type="EMBL" id="PZG57099.1"/>
    </source>
</evidence>
<dbReference type="EMBL" id="POUA01000001">
    <property type="protein sequence ID" value="PZG57099.1"/>
    <property type="molecule type" value="Genomic_DNA"/>
</dbReference>
<gene>
    <name evidence="3" type="ORF">C1I98_00045</name>
</gene>
<dbReference type="PANTHER" id="PTHR30160">
    <property type="entry name" value="TETRAACYLDISACCHARIDE 4'-KINASE-RELATED"/>
    <property type="match status" value="1"/>
</dbReference>
<dbReference type="RefSeq" id="WP_111164968.1">
    <property type="nucleotide sequence ID" value="NZ_POUA01000001.1"/>
</dbReference>
<dbReference type="Proteomes" id="UP000248544">
    <property type="component" value="Unassembled WGS sequence"/>
</dbReference>
<dbReference type="Gene3D" id="3.40.50.2000">
    <property type="entry name" value="Glycogen Phosphorylase B"/>
    <property type="match status" value="2"/>
</dbReference>
<dbReference type="PANTHER" id="PTHR30160:SF1">
    <property type="entry name" value="LIPOPOLYSACCHARIDE 1,2-N-ACETYLGLUCOSAMINETRANSFERASE-RELATED"/>
    <property type="match status" value="1"/>
</dbReference>
<proteinExistence type="predicted"/>